<protein>
    <recommendedName>
        <fullName evidence="1">AB hydrolase-1 domain-containing protein</fullName>
    </recommendedName>
</protein>
<dbReference type="InterPro" id="IPR029058">
    <property type="entry name" value="AB_hydrolase_fold"/>
</dbReference>
<dbReference type="Pfam" id="PF12697">
    <property type="entry name" value="Abhydrolase_6"/>
    <property type="match status" value="1"/>
</dbReference>
<evidence type="ECO:0000259" key="1">
    <source>
        <dbReference type="Pfam" id="PF12697"/>
    </source>
</evidence>
<gene>
    <name evidence="2" type="ORF">Aru02nite_23260</name>
</gene>
<organism evidence="2 3">
    <name type="scientific">Actinocatenispora rupis</name>
    <dbReference type="NCBI Taxonomy" id="519421"/>
    <lineage>
        <taxon>Bacteria</taxon>
        <taxon>Bacillati</taxon>
        <taxon>Actinomycetota</taxon>
        <taxon>Actinomycetes</taxon>
        <taxon>Micromonosporales</taxon>
        <taxon>Micromonosporaceae</taxon>
        <taxon>Actinocatenispora</taxon>
    </lineage>
</organism>
<name>A0A8J3NC74_9ACTN</name>
<dbReference type="GO" id="GO:0016020">
    <property type="term" value="C:membrane"/>
    <property type="evidence" value="ECO:0007669"/>
    <property type="project" value="TreeGrafter"/>
</dbReference>
<accession>A0A8J3NC74</accession>
<dbReference type="InterPro" id="IPR000073">
    <property type="entry name" value="AB_hydrolase_1"/>
</dbReference>
<comment type="caution">
    <text evidence="2">The sequence shown here is derived from an EMBL/GenBank/DDBJ whole genome shotgun (WGS) entry which is preliminary data.</text>
</comment>
<dbReference type="EMBL" id="BOMB01000012">
    <property type="protein sequence ID" value="GID11437.1"/>
    <property type="molecule type" value="Genomic_DNA"/>
</dbReference>
<dbReference type="SUPFAM" id="SSF53474">
    <property type="entry name" value="alpha/beta-Hydrolases"/>
    <property type="match status" value="1"/>
</dbReference>
<evidence type="ECO:0000313" key="3">
    <source>
        <dbReference type="Proteomes" id="UP000612808"/>
    </source>
</evidence>
<dbReference type="GO" id="GO:0003824">
    <property type="term" value="F:catalytic activity"/>
    <property type="evidence" value="ECO:0007669"/>
    <property type="project" value="UniProtKB-ARBA"/>
</dbReference>
<dbReference type="InterPro" id="IPR050266">
    <property type="entry name" value="AB_hydrolase_sf"/>
</dbReference>
<keyword evidence="3" id="KW-1185">Reference proteome</keyword>
<dbReference type="RefSeq" id="WP_203657427.1">
    <property type="nucleotide sequence ID" value="NZ_BAAAZM010000006.1"/>
</dbReference>
<proteinExistence type="predicted"/>
<dbReference type="PANTHER" id="PTHR43798">
    <property type="entry name" value="MONOACYLGLYCEROL LIPASE"/>
    <property type="match status" value="1"/>
</dbReference>
<dbReference type="Proteomes" id="UP000612808">
    <property type="component" value="Unassembled WGS sequence"/>
</dbReference>
<sequence>MATDEPPIGRPYEVGGTRLVLHRAGEGGPAVVFLPGAGLVGLDFWAVHERAAARTTSVLYDRAGTGWSDPVDLPRGTDAVTDELRALLHTAGVPGPYVLVGHSLGGSYARRFAQRFGADVAGLLLVDPGYEDAMDHLPADVAEIFERMRRDRDAGTLPEPTAEQLAASRAPLAALYAEWPEPLRAALVEYHVRHWRTGLAEAANFEDVVHDELRRGGPLPDVPMTVLTCGGANPYWAQVMSPEAMRAALDGVRAGHAALAASVPRGVQRVLPDAHHQYVQAQQPDAIRDALDDLLARI</sequence>
<reference evidence="2" key="1">
    <citation type="submission" date="2021-01" db="EMBL/GenBank/DDBJ databases">
        <title>Whole genome shotgun sequence of Actinocatenispora rupis NBRC 107355.</title>
        <authorList>
            <person name="Komaki H."/>
            <person name="Tamura T."/>
        </authorList>
    </citation>
    <scope>NUCLEOTIDE SEQUENCE</scope>
    <source>
        <strain evidence="2">NBRC 107355</strain>
    </source>
</reference>
<dbReference type="Gene3D" id="3.40.50.1820">
    <property type="entry name" value="alpha/beta hydrolase"/>
    <property type="match status" value="1"/>
</dbReference>
<dbReference type="AlphaFoldDB" id="A0A8J3NC74"/>
<evidence type="ECO:0000313" key="2">
    <source>
        <dbReference type="EMBL" id="GID11437.1"/>
    </source>
</evidence>
<feature type="domain" description="AB hydrolase-1" evidence="1">
    <location>
        <begin position="31"/>
        <end position="290"/>
    </location>
</feature>
<dbReference type="PANTHER" id="PTHR43798:SF33">
    <property type="entry name" value="HYDROLASE, PUTATIVE (AFU_ORTHOLOGUE AFUA_2G14860)-RELATED"/>
    <property type="match status" value="1"/>
</dbReference>